<name>A0ABR3N9G2_9TELE</name>
<evidence type="ECO:0000313" key="3">
    <source>
        <dbReference type="EMBL" id="KAL1263446.1"/>
    </source>
</evidence>
<sequence length="285" mass="32147">MTKPKTDKGKKMDKVLNETPAQSPSESAEQAAAASGTSYGVDAEPASILLAIQNMSKTMTDRFDLLEASLASTQATLVSLGNRITEVENAAADYDRRLSLVEQKWLKIQSENISLREKLVDLEARSRRQNIRIVGLPEKIENGRPTEFLTEFIPDLLGASNFSKPLEVDRAHRLGRQSPGENARPRVMIARIHHFKMKEKILVLARQQFPLRYKDRPIYIFPDLPAEIMKRRQAFEDVRKQLRNAGVRNGFIYPARLRVSHGTTDKVFSSPEEAESFIGTLSQNS</sequence>
<reference evidence="4 5" key="1">
    <citation type="submission" date="2023-09" db="EMBL/GenBank/DDBJ databases">
        <authorList>
            <person name="Wang M."/>
        </authorList>
    </citation>
    <scope>NUCLEOTIDE SEQUENCE [LARGE SCALE GENOMIC DNA]</scope>
    <source>
        <strain evidence="4">GT-2023</strain>
        <tissue evidence="4">Liver</tissue>
    </source>
</reference>
<dbReference type="InterPro" id="IPR043636">
    <property type="entry name" value="L1_RRM_dom"/>
</dbReference>
<keyword evidence="5" id="KW-1185">Reference proteome</keyword>
<gene>
    <name evidence="3" type="ORF">QQF64_006185</name>
    <name evidence="4" type="ORF">QQF64_026318</name>
</gene>
<dbReference type="PANTHER" id="PTHR11505">
    <property type="entry name" value="L1 TRANSPOSABLE ELEMENT-RELATED"/>
    <property type="match status" value="1"/>
</dbReference>
<organism evidence="4 5">
    <name type="scientific">Cirrhinus molitorella</name>
    <name type="common">mud carp</name>
    <dbReference type="NCBI Taxonomy" id="172907"/>
    <lineage>
        <taxon>Eukaryota</taxon>
        <taxon>Metazoa</taxon>
        <taxon>Chordata</taxon>
        <taxon>Craniata</taxon>
        <taxon>Vertebrata</taxon>
        <taxon>Euteleostomi</taxon>
        <taxon>Actinopterygii</taxon>
        <taxon>Neopterygii</taxon>
        <taxon>Teleostei</taxon>
        <taxon>Ostariophysi</taxon>
        <taxon>Cypriniformes</taxon>
        <taxon>Cyprinidae</taxon>
        <taxon>Labeoninae</taxon>
        <taxon>Labeonini</taxon>
        <taxon>Cirrhinus</taxon>
    </lineage>
</organism>
<dbReference type="EMBL" id="JAYMGO010000013">
    <property type="protein sequence ID" value="KAL1263446.1"/>
    <property type="molecule type" value="Genomic_DNA"/>
</dbReference>
<feature type="compositionally biased region" description="Basic and acidic residues" evidence="1">
    <location>
        <begin position="1"/>
        <end position="16"/>
    </location>
</feature>
<dbReference type="Pfam" id="PF02994">
    <property type="entry name" value="Transposase_22"/>
    <property type="match status" value="1"/>
</dbReference>
<dbReference type="Gene3D" id="3.30.70.1820">
    <property type="entry name" value="L1 transposable element, RRM domain"/>
    <property type="match status" value="1"/>
</dbReference>
<evidence type="ECO:0000313" key="5">
    <source>
        <dbReference type="Proteomes" id="UP001558613"/>
    </source>
</evidence>
<protein>
    <recommendedName>
        <fullName evidence="2">L1 transposable element RRM domain-containing protein</fullName>
    </recommendedName>
</protein>
<feature type="domain" description="L1 transposable element RRM" evidence="2">
    <location>
        <begin position="128"/>
        <end position="220"/>
    </location>
</feature>
<dbReference type="EMBL" id="JAYMGO010000005">
    <property type="protein sequence ID" value="KAL1273504.1"/>
    <property type="molecule type" value="Genomic_DNA"/>
</dbReference>
<evidence type="ECO:0000313" key="4">
    <source>
        <dbReference type="EMBL" id="KAL1273504.1"/>
    </source>
</evidence>
<evidence type="ECO:0000256" key="1">
    <source>
        <dbReference type="SAM" id="MobiDB-lite"/>
    </source>
</evidence>
<feature type="region of interest" description="Disordered" evidence="1">
    <location>
        <begin position="1"/>
        <end position="36"/>
    </location>
</feature>
<dbReference type="Proteomes" id="UP001558613">
    <property type="component" value="Unassembled WGS sequence"/>
</dbReference>
<feature type="compositionally biased region" description="Low complexity" evidence="1">
    <location>
        <begin position="20"/>
        <end position="35"/>
    </location>
</feature>
<proteinExistence type="predicted"/>
<comment type="caution">
    <text evidence="4">The sequence shown here is derived from an EMBL/GenBank/DDBJ whole genome shotgun (WGS) entry which is preliminary data.</text>
</comment>
<accession>A0ABR3N9G2</accession>
<evidence type="ECO:0000259" key="2">
    <source>
        <dbReference type="Pfam" id="PF02994"/>
    </source>
</evidence>
<dbReference type="InterPro" id="IPR004244">
    <property type="entry name" value="Transposase_22"/>
</dbReference>